<feature type="transmembrane region" description="Helical" evidence="5">
    <location>
        <begin position="239"/>
        <end position="259"/>
    </location>
</feature>
<comment type="caution">
    <text evidence="7">The sequence shown here is derived from an EMBL/GenBank/DDBJ whole genome shotgun (WGS) entry which is preliminary data.</text>
</comment>
<dbReference type="PANTHER" id="PTHR23502:SF47">
    <property type="entry name" value="MAJOR FACILITATOR SUPERFAMILY (MFS) PROFILE DOMAIN-CONTAINING PROTEIN-RELATED"/>
    <property type="match status" value="1"/>
</dbReference>
<feature type="transmembrane region" description="Helical" evidence="5">
    <location>
        <begin position="592"/>
        <end position="613"/>
    </location>
</feature>
<feature type="transmembrane region" description="Helical" evidence="5">
    <location>
        <begin position="138"/>
        <end position="160"/>
    </location>
</feature>
<feature type="transmembrane region" description="Helical" evidence="5">
    <location>
        <begin position="195"/>
        <end position="219"/>
    </location>
</feature>
<keyword evidence="4 5" id="KW-0472">Membrane</keyword>
<dbReference type="RefSeq" id="XP_056750321.1">
    <property type="nucleotide sequence ID" value="XM_056901653.1"/>
</dbReference>
<dbReference type="GeneID" id="81591895"/>
<feature type="transmembrane region" description="Helical" evidence="5">
    <location>
        <begin position="56"/>
        <end position="75"/>
    </location>
</feature>
<accession>A0AAD6DVM8</accession>
<evidence type="ECO:0000256" key="5">
    <source>
        <dbReference type="SAM" id="Phobius"/>
    </source>
</evidence>
<feature type="transmembrane region" description="Helical" evidence="5">
    <location>
        <begin position="645"/>
        <end position="669"/>
    </location>
</feature>
<protein>
    <submittedName>
        <fullName evidence="7">Major facilitator superfamily domain general substrate transporter</fullName>
    </submittedName>
</protein>
<evidence type="ECO:0000256" key="2">
    <source>
        <dbReference type="ARBA" id="ARBA00022692"/>
    </source>
</evidence>
<dbReference type="InterPro" id="IPR020846">
    <property type="entry name" value="MFS_dom"/>
</dbReference>
<feature type="transmembrane region" description="Helical" evidence="5">
    <location>
        <begin position="271"/>
        <end position="293"/>
    </location>
</feature>
<evidence type="ECO:0000313" key="8">
    <source>
        <dbReference type="Proteomes" id="UP001213799"/>
    </source>
</evidence>
<evidence type="ECO:0000259" key="6">
    <source>
        <dbReference type="PROSITE" id="PS50850"/>
    </source>
</evidence>
<sequence>MADYHHLATSSRDIDRRSYSIEKEQRKRLEDDHISHIADPFGDEELAQVKYRTLQWWQCGMIMIAETISLGILSLPSAMAVIGLVPALILIVGLGILSTYTGYVIGQFKLRYPQVHSMGDAGEVMFHPMGLARFGREFLGTAQLLFLIFVMGSHILTFSVMMDTITDHGTCSIVFGIVGLIVSFIFAVPRTLRKVSWFSFASFASILGALLITIIAITIQRPGDGKIDVTTTVSLSKGFLAVTNIVFAYAGHVAFFGFISEMETPTDYPKTLYLLQMTDTSMYVIAAVVIYIYGGKDVASPALSSTKPITAKLAYGIAIPTIVVSGVINGHVAAKYIYVRLFRGTDHMKKRTFFSIGSWIGITFVLWVIAWIISEAIPVFNTLLSLILVYLWPERYILVVPEPRPSRLVLACVAWVSGCLEMPKNFPPWRKWVITIMLALMTICVTFGSSVFSTATKQTARKFGVSQDVMVLGVSLFVLGFAFGPIMFGPLSELYGRKRPLFLGMFVFAIFQIPVAVAQNLQTIFICRFLGGLFASAPLAIVSGILADMFEPVERGIAMSIFAAATFIGPVAGPIVGGFVTISYLGWRWTEYITAIWAFSMAGIGVLVIPETFEGTLLKQRARRLRTKTKNWALHAKAEEKVEPILLLITVYIGFIYGFLYLCFVAYPITFQEQRGWNDGVGALPFVAVICGIVIPNGESRQFHKY</sequence>
<dbReference type="Pfam" id="PF07690">
    <property type="entry name" value="MFS_1"/>
    <property type="match status" value="1"/>
</dbReference>
<dbReference type="GO" id="GO:0005886">
    <property type="term" value="C:plasma membrane"/>
    <property type="evidence" value="ECO:0007669"/>
    <property type="project" value="TreeGrafter"/>
</dbReference>
<feature type="transmembrane region" description="Helical" evidence="5">
    <location>
        <begin position="523"/>
        <end position="547"/>
    </location>
</feature>
<keyword evidence="8" id="KW-1185">Reference proteome</keyword>
<feature type="transmembrane region" description="Helical" evidence="5">
    <location>
        <begin position="559"/>
        <end position="586"/>
    </location>
</feature>
<dbReference type="PROSITE" id="PS50850">
    <property type="entry name" value="MFS"/>
    <property type="match status" value="1"/>
</dbReference>
<dbReference type="Gene3D" id="1.20.1740.10">
    <property type="entry name" value="Amino acid/polyamine transporter I"/>
    <property type="match status" value="1"/>
</dbReference>
<proteinExistence type="predicted"/>
<keyword evidence="2 5" id="KW-0812">Transmembrane</keyword>
<gene>
    <name evidence="7" type="ORF">N7537_010599</name>
</gene>
<evidence type="ECO:0000256" key="3">
    <source>
        <dbReference type="ARBA" id="ARBA00022989"/>
    </source>
</evidence>
<dbReference type="AlphaFoldDB" id="A0AAD6DVM8"/>
<feature type="transmembrane region" description="Helical" evidence="5">
    <location>
        <begin position="81"/>
        <end position="105"/>
    </location>
</feature>
<organism evidence="7 8">
    <name type="scientific">Penicillium hordei</name>
    <dbReference type="NCBI Taxonomy" id="40994"/>
    <lineage>
        <taxon>Eukaryota</taxon>
        <taxon>Fungi</taxon>
        <taxon>Dikarya</taxon>
        <taxon>Ascomycota</taxon>
        <taxon>Pezizomycotina</taxon>
        <taxon>Eurotiomycetes</taxon>
        <taxon>Eurotiomycetidae</taxon>
        <taxon>Eurotiales</taxon>
        <taxon>Aspergillaceae</taxon>
        <taxon>Penicillium</taxon>
    </lineage>
</organism>
<feature type="transmembrane region" description="Helical" evidence="5">
    <location>
        <begin position="681"/>
        <end position="698"/>
    </location>
</feature>
<dbReference type="InterPro" id="IPR013057">
    <property type="entry name" value="AA_transpt_TM"/>
</dbReference>
<name>A0AAD6DVM8_9EURO</name>
<dbReference type="Proteomes" id="UP001213799">
    <property type="component" value="Unassembled WGS sequence"/>
</dbReference>
<reference evidence="7" key="2">
    <citation type="submission" date="2023-01" db="EMBL/GenBank/DDBJ databases">
        <authorList>
            <person name="Petersen C."/>
        </authorList>
    </citation>
    <scope>NUCLEOTIDE SEQUENCE</scope>
    <source>
        <strain evidence="7">IBT 12815</strain>
    </source>
</reference>
<reference evidence="7" key="1">
    <citation type="journal article" date="2023" name="IMA Fungus">
        <title>Comparative genomic study of the Penicillium genus elucidates a diverse pangenome and 15 lateral gene transfer events.</title>
        <authorList>
            <person name="Petersen C."/>
            <person name="Sorensen T."/>
            <person name="Nielsen M.R."/>
            <person name="Sondergaard T.E."/>
            <person name="Sorensen J.L."/>
            <person name="Fitzpatrick D.A."/>
            <person name="Frisvad J.C."/>
            <person name="Nielsen K.L."/>
        </authorList>
    </citation>
    <scope>NUCLEOTIDE SEQUENCE</scope>
    <source>
        <strain evidence="7">IBT 12815</strain>
    </source>
</reference>
<dbReference type="EMBL" id="JAQJAE010000005">
    <property type="protein sequence ID" value="KAJ5593695.1"/>
    <property type="molecule type" value="Genomic_DNA"/>
</dbReference>
<dbReference type="InterPro" id="IPR011701">
    <property type="entry name" value="MFS"/>
</dbReference>
<evidence type="ECO:0000313" key="7">
    <source>
        <dbReference type="EMBL" id="KAJ5593695.1"/>
    </source>
</evidence>
<keyword evidence="3 5" id="KW-1133">Transmembrane helix</keyword>
<dbReference type="InterPro" id="IPR036259">
    <property type="entry name" value="MFS_trans_sf"/>
</dbReference>
<comment type="subcellular location">
    <subcellularLocation>
        <location evidence="1">Membrane</location>
        <topology evidence="1">Multi-pass membrane protein</topology>
    </subcellularLocation>
</comment>
<dbReference type="SUPFAM" id="SSF103473">
    <property type="entry name" value="MFS general substrate transporter"/>
    <property type="match status" value="1"/>
</dbReference>
<feature type="transmembrane region" description="Helical" evidence="5">
    <location>
        <begin position="500"/>
        <end position="517"/>
    </location>
</feature>
<feature type="transmembrane region" description="Helical" evidence="5">
    <location>
        <begin position="469"/>
        <end position="488"/>
    </location>
</feature>
<dbReference type="PANTHER" id="PTHR23502">
    <property type="entry name" value="MAJOR FACILITATOR SUPERFAMILY"/>
    <property type="match status" value="1"/>
</dbReference>
<feature type="domain" description="Major facilitator superfamily (MFS) profile" evidence="6">
    <location>
        <begin position="434"/>
        <end position="706"/>
    </location>
</feature>
<feature type="transmembrane region" description="Helical" evidence="5">
    <location>
        <begin position="353"/>
        <end position="373"/>
    </location>
</feature>
<dbReference type="Pfam" id="PF01490">
    <property type="entry name" value="Aa_trans"/>
    <property type="match status" value="1"/>
</dbReference>
<dbReference type="Gene3D" id="1.20.1720.10">
    <property type="entry name" value="Multidrug resistance protein D"/>
    <property type="match status" value="1"/>
</dbReference>
<evidence type="ECO:0000256" key="4">
    <source>
        <dbReference type="ARBA" id="ARBA00023136"/>
    </source>
</evidence>
<dbReference type="FunFam" id="1.20.1740.10:FF:000039">
    <property type="entry name" value="Neutral amino acid transporter (Eurofung)"/>
    <property type="match status" value="1"/>
</dbReference>
<feature type="transmembrane region" description="Helical" evidence="5">
    <location>
        <begin position="313"/>
        <end position="332"/>
    </location>
</feature>
<dbReference type="GO" id="GO:0022857">
    <property type="term" value="F:transmembrane transporter activity"/>
    <property type="evidence" value="ECO:0007669"/>
    <property type="project" value="InterPro"/>
</dbReference>
<evidence type="ECO:0000256" key="1">
    <source>
        <dbReference type="ARBA" id="ARBA00004141"/>
    </source>
</evidence>
<feature type="transmembrane region" description="Helical" evidence="5">
    <location>
        <begin position="432"/>
        <end position="449"/>
    </location>
</feature>
<feature type="transmembrane region" description="Helical" evidence="5">
    <location>
        <begin position="172"/>
        <end position="188"/>
    </location>
</feature>